<dbReference type="EMBL" id="LGRB01000011">
    <property type="protein sequence ID" value="OCT49474.1"/>
    <property type="molecule type" value="Genomic_DNA"/>
</dbReference>
<accession>A0A1C1CLU9</accession>
<evidence type="ECO:0000256" key="4">
    <source>
        <dbReference type="ARBA" id="ARBA00023125"/>
    </source>
</evidence>
<dbReference type="PROSITE" id="PS50048">
    <property type="entry name" value="ZN2_CY6_FUNGAL_2"/>
    <property type="match status" value="1"/>
</dbReference>
<dbReference type="PANTHER" id="PTHR47338">
    <property type="entry name" value="ZN(II)2CYS6 TRANSCRIPTION FACTOR (EUROFUNG)-RELATED"/>
    <property type="match status" value="1"/>
</dbReference>
<dbReference type="SUPFAM" id="SSF57701">
    <property type="entry name" value="Zn2/Cys6 DNA-binding domain"/>
    <property type="match status" value="1"/>
</dbReference>
<keyword evidence="2" id="KW-0479">Metal-binding</keyword>
<dbReference type="InterPro" id="IPR007219">
    <property type="entry name" value="XnlR_reg_dom"/>
</dbReference>
<dbReference type="PANTHER" id="PTHR47338:SF10">
    <property type="entry name" value="TRANSCRIPTION FACTOR DOMAIN-CONTAINING PROTEIN-RELATED"/>
    <property type="match status" value="1"/>
</dbReference>
<dbReference type="Proteomes" id="UP000094526">
    <property type="component" value="Unassembled WGS sequence"/>
</dbReference>
<comment type="subcellular location">
    <subcellularLocation>
        <location evidence="1">Nucleus</location>
    </subcellularLocation>
</comment>
<dbReference type="GO" id="GO:0000981">
    <property type="term" value="F:DNA-binding transcription factor activity, RNA polymerase II-specific"/>
    <property type="evidence" value="ECO:0007669"/>
    <property type="project" value="InterPro"/>
</dbReference>
<dbReference type="InterPro" id="IPR036864">
    <property type="entry name" value="Zn2-C6_fun-type_DNA-bd_sf"/>
</dbReference>
<dbReference type="InterPro" id="IPR050815">
    <property type="entry name" value="TF_fung"/>
</dbReference>
<dbReference type="GO" id="GO:0005634">
    <property type="term" value="C:nucleus"/>
    <property type="evidence" value="ECO:0007669"/>
    <property type="project" value="UniProtKB-SubCell"/>
</dbReference>
<reference evidence="9" key="1">
    <citation type="submission" date="2015-07" db="EMBL/GenBank/DDBJ databases">
        <authorList>
            <person name="Teixeira M.M."/>
            <person name="Souza R.C."/>
            <person name="Almeida L.G."/>
            <person name="Vicente V.A."/>
            <person name="de Hoog S."/>
            <person name="Bocca A.L."/>
            <person name="de Almeida S.R."/>
            <person name="Vasconcelos A.T."/>
            <person name="Felipe M.S."/>
        </authorList>
    </citation>
    <scope>NUCLEOTIDE SEQUENCE [LARGE SCALE GENOMIC DNA]</scope>
    <source>
        <strain evidence="9">KSF</strain>
    </source>
</reference>
<keyword evidence="5" id="KW-0804">Transcription</keyword>
<feature type="domain" description="Zn(2)-C6 fungal-type" evidence="7">
    <location>
        <begin position="20"/>
        <end position="50"/>
    </location>
</feature>
<comment type="caution">
    <text evidence="8">The sequence shown here is derived from an EMBL/GenBank/DDBJ whole genome shotgun (WGS) entry which is preliminary data.</text>
</comment>
<dbReference type="VEuPathDB" id="FungiDB:G647_03370"/>
<keyword evidence="4" id="KW-0238">DNA-binding</keyword>
<dbReference type="GO" id="GO:0008270">
    <property type="term" value="F:zinc ion binding"/>
    <property type="evidence" value="ECO:0007669"/>
    <property type="project" value="InterPro"/>
</dbReference>
<evidence type="ECO:0000256" key="1">
    <source>
        <dbReference type="ARBA" id="ARBA00004123"/>
    </source>
</evidence>
<evidence type="ECO:0000256" key="2">
    <source>
        <dbReference type="ARBA" id="ARBA00022723"/>
    </source>
</evidence>
<dbReference type="GO" id="GO:0006351">
    <property type="term" value="P:DNA-templated transcription"/>
    <property type="evidence" value="ECO:0007669"/>
    <property type="project" value="InterPro"/>
</dbReference>
<evidence type="ECO:0000256" key="6">
    <source>
        <dbReference type="ARBA" id="ARBA00023242"/>
    </source>
</evidence>
<dbReference type="InterPro" id="IPR001138">
    <property type="entry name" value="Zn2Cys6_DnaBD"/>
</dbReference>
<name>A0A1C1CLU9_9EURO</name>
<dbReference type="Gene3D" id="4.10.240.10">
    <property type="entry name" value="Zn(2)-C6 fungal-type DNA-binding domain"/>
    <property type="match status" value="1"/>
</dbReference>
<dbReference type="PROSITE" id="PS00463">
    <property type="entry name" value="ZN2_CY6_FUNGAL_1"/>
    <property type="match status" value="1"/>
</dbReference>
<keyword evidence="9" id="KW-1185">Reference proteome</keyword>
<dbReference type="SMART" id="SM00066">
    <property type="entry name" value="GAL4"/>
    <property type="match status" value="1"/>
</dbReference>
<protein>
    <submittedName>
        <fullName evidence="8">C6 transcription factor Prf</fullName>
    </submittedName>
</protein>
<keyword evidence="3" id="KW-0805">Transcription regulation</keyword>
<dbReference type="Pfam" id="PF00172">
    <property type="entry name" value="Zn_clus"/>
    <property type="match status" value="1"/>
</dbReference>
<dbReference type="SMART" id="SM00906">
    <property type="entry name" value="Fungal_trans"/>
    <property type="match status" value="1"/>
</dbReference>
<dbReference type="STRING" id="86049.A0A1C1CLU9"/>
<dbReference type="CDD" id="cd00067">
    <property type="entry name" value="GAL4"/>
    <property type="match status" value="1"/>
</dbReference>
<dbReference type="OrthoDB" id="3037908at2759"/>
<evidence type="ECO:0000256" key="3">
    <source>
        <dbReference type="ARBA" id="ARBA00023015"/>
    </source>
</evidence>
<dbReference type="VEuPathDB" id="FungiDB:CLCR_04648"/>
<proteinExistence type="predicted"/>
<keyword evidence="6" id="KW-0539">Nucleus</keyword>
<evidence type="ECO:0000313" key="9">
    <source>
        <dbReference type="Proteomes" id="UP000094526"/>
    </source>
</evidence>
<dbReference type="GO" id="GO:0003677">
    <property type="term" value="F:DNA binding"/>
    <property type="evidence" value="ECO:0007669"/>
    <property type="project" value="UniProtKB-KW"/>
</dbReference>
<dbReference type="AlphaFoldDB" id="A0A1C1CLU9"/>
<organism evidence="8 9">
    <name type="scientific">Cladophialophora carrionii</name>
    <dbReference type="NCBI Taxonomy" id="86049"/>
    <lineage>
        <taxon>Eukaryota</taxon>
        <taxon>Fungi</taxon>
        <taxon>Dikarya</taxon>
        <taxon>Ascomycota</taxon>
        <taxon>Pezizomycotina</taxon>
        <taxon>Eurotiomycetes</taxon>
        <taxon>Chaetothyriomycetidae</taxon>
        <taxon>Chaetothyriales</taxon>
        <taxon>Herpotrichiellaceae</taxon>
        <taxon>Cladophialophora</taxon>
    </lineage>
</organism>
<evidence type="ECO:0000313" key="8">
    <source>
        <dbReference type="EMBL" id="OCT49474.1"/>
    </source>
</evidence>
<evidence type="ECO:0000256" key="5">
    <source>
        <dbReference type="ARBA" id="ARBA00023163"/>
    </source>
</evidence>
<dbReference type="CDD" id="cd12148">
    <property type="entry name" value="fungal_TF_MHR"/>
    <property type="match status" value="1"/>
</dbReference>
<evidence type="ECO:0000259" key="7">
    <source>
        <dbReference type="PROSITE" id="PS50048"/>
    </source>
</evidence>
<sequence>MPHSESSGNSKTHYRFKHLACNSCRKRKLRCNGNRPLCKTCETTGRECDWEDTLRKTGPRRGYVKSLEARLAEVESLLENQKFTGSDQGQSRTASDDDGLVAIEHDLHATLWDSFIPGYQPFGEAAEPLTGDVMHHSTSPEQDANMQPGKNTASWELAAVGLQEPLPSQEAIDELHQVFFEKIYPGAPIINKGRYLAAMNLPATSRLRPPVCLSYTIWCLAASVSENYNAVTEHFYHRARKYIDVDEIAGRGHGVVTLAHIQATAYLATFETRMLYFPRAWLSVGRAIRLCHMMNLHRLDGAGFDVKEMLPSAMDWAELEERRRVFWAVFVHDRYQSLASGWPSVIDERDIATNLPASEQEFITGKATRPSISLQVAMTPDGIKNLTLFAATAMIAAVVGRTLTHLHRKEIDVGSQEDADSAFRRRHDYLDKVLLNTLEYLPPQLQIGSSLLNPTAVQLHINIQASTICLHQAAICKARSAPGNGFDLVESGMRCLGAAETMMTILRVVDAAIMAKVAGPWLPFCLYLAARVFVQELSEPDPVDALKHSESLNLLMGMLRSMKARIPYTVTLLLQLERDIALFGTSNPIGHIVVPVDDITEVYSPKRATTAWTLTKAETRAE</sequence>
<dbReference type="eggNOG" id="ENOG502QVC1">
    <property type="taxonomic scope" value="Eukaryota"/>
</dbReference>
<dbReference type="Pfam" id="PF04082">
    <property type="entry name" value="Fungal_trans"/>
    <property type="match status" value="1"/>
</dbReference>
<gene>
    <name evidence="8" type="ORF">CLCR_04648</name>
</gene>